<reference evidence="1 2" key="1">
    <citation type="submission" date="2008-07" db="EMBL/GenBank/DDBJ databases">
        <authorList>
            <person name="Tandeau de Marsac N."/>
            <person name="Ferriera S."/>
            <person name="Johnson J."/>
            <person name="Kravitz S."/>
            <person name="Beeson K."/>
            <person name="Sutton G."/>
            <person name="Rogers Y.-H."/>
            <person name="Friedman R."/>
            <person name="Frazier M."/>
            <person name="Venter J.C."/>
        </authorList>
    </citation>
    <scope>NUCLEOTIDE SEQUENCE [LARGE SCALE GENOMIC DNA]</scope>
    <source>
        <strain evidence="1 2">PCC 7420</strain>
    </source>
</reference>
<name>B4VZP9_9CYAN</name>
<evidence type="ECO:0000313" key="1">
    <source>
        <dbReference type="EMBL" id="EDX72613.1"/>
    </source>
</evidence>
<gene>
    <name evidence="1" type="ORF">MC7420_2521</name>
</gene>
<dbReference type="HOGENOM" id="CLU_2988818_0_0_3"/>
<organism evidence="1 2">
    <name type="scientific">Coleofasciculus chthonoplastes PCC 7420</name>
    <dbReference type="NCBI Taxonomy" id="118168"/>
    <lineage>
        <taxon>Bacteria</taxon>
        <taxon>Bacillati</taxon>
        <taxon>Cyanobacteriota</taxon>
        <taxon>Cyanophyceae</taxon>
        <taxon>Coleofasciculales</taxon>
        <taxon>Coleofasciculaceae</taxon>
        <taxon>Coleofasciculus</taxon>
    </lineage>
</organism>
<protein>
    <submittedName>
        <fullName evidence="1">Uncharacterized protein</fullName>
    </submittedName>
</protein>
<sequence>MPVNLFKGCNLSQSKNQRADSWFQYRERNNLAMTKIGNSISVNYETESSLRMRKFYR</sequence>
<keyword evidence="2" id="KW-1185">Reference proteome</keyword>
<dbReference type="AlphaFoldDB" id="B4VZP9"/>
<accession>B4VZP9</accession>
<dbReference type="Proteomes" id="UP000003835">
    <property type="component" value="Unassembled WGS sequence"/>
</dbReference>
<proteinExistence type="predicted"/>
<evidence type="ECO:0000313" key="2">
    <source>
        <dbReference type="Proteomes" id="UP000003835"/>
    </source>
</evidence>
<dbReference type="EMBL" id="DS989863">
    <property type="protein sequence ID" value="EDX72613.1"/>
    <property type="molecule type" value="Genomic_DNA"/>
</dbReference>